<dbReference type="InterPro" id="IPR050582">
    <property type="entry name" value="HAD-like_SerB"/>
</dbReference>
<dbReference type="Gene3D" id="3.40.50.1000">
    <property type="entry name" value="HAD superfamily/HAD-like"/>
    <property type="match status" value="1"/>
</dbReference>
<dbReference type="PANTHER" id="PTHR43344:SF14">
    <property type="entry name" value="HAD-IB FAMILY HYDROLASE"/>
    <property type="match status" value="1"/>
</dbReference>
<sequence length="217" mass="25263">MHAQNQTPKTLALFDFDGTLYTDDSFTGFIFYALKKRHILRRGIRLLPWIQAYYLKLYPAHAMRPKLYGNMFKDSDAEEILQLAQDYAQQLVFKFNPKLLQQLRQHQQLGHEIALVSASLDLYLKPVCTYLNIDLLCSEVEIKAGKITGFYQTPDCSNAQKKLRILEKYRLEDYAEIYAYGNSKEDIEMLSLAQQSYFEGQDQQLPKINISAHSMPY</sequence>
<accession>A0A2H9YRM4</accession>
<gene>
    <name evidence="1" type="ORF">CWI32_07110</name>
</gene>
<dbReference type="GO" id="GO:0006564">
    <property type="term" value="P:L-serine biosynthetic process"/>
    <property type="evidence" value="ECO:0007669"/>
    <property type="project" value="TreeGrafter"/>
</dbReference>
<dbReference type="GO" id="GO:0000287">
    <property type="term" value="F:magnesium ion binding"/>
    <property type="evidence" value="ECO:0007669"/>
    <property type="project" value="TreeGrafter"/>
</dbReference>
<dbReference type="GeneID" id="97178053"/>
<dbReference type="PROSITE" id="PS01228">
    <property type="entry name" value="COF_1"/>
    <property type="match status" value="1"/>
</dbReference>
<dbReference type="RefSeq" id="WP_100534960.1">
    <property type="nucleotide sequence ID" value="NZ_CBDBYO010000005.1"/>
</dbReference>
<dbReference type="Pfam" id="PF12710">
    <property type="entry name" value="HAD"/>
    <property type="match status" value="1"/>
</dbReference>
<dbReference type="AlphaFoldDB" id="A0A2H9YRM4"/>
<keyword evidence="1" id="KW-0378">Hydrolase</keyword>
<reference evidence="1 2" key="1">
    <citation type="submission" date="2017-11" db="EMBL/GenBank/DDBJ databases">
        <title>Revising the taxonomy of the Acinetobacter lwoffii group: the description of Acinetobacter pseudolwoffii sp. nov. and emended description of Acinetobacter lwoffii.</title>
        <authorList>
            <person name="Nemec A."/>
            <person name="Radolfova-Krizova L."/>
        </authorList>
    </citation>
    <scope>NUCLEOTIDE SEQUENCE [LARGE SCALE GENOMIC DNA]</scope>
    <source>
        <strain evidence="1 2">ANC 5044</strain>
    </source>
</reference>
<comment type="caution">
    <text evidence="1">The sequence shown here is derived from an EMBL/GenBank/DDBJ whole genome shotgun (WGS) entry which is preliminary data.</text>
</comment>
<evidence type="ECO:0000313" key="1">
    <source>
        <dbReference type="EMBL" id="PJO75296.1"/>
    </source>
</evidence>
<dbReference type="Gene3D" id="1.20.1440.100">
    <property type="entry name" value="SG protein - dephosphorylation function"/>
    <property type="match status" value="1"/>
</dbReference>
<dbReference type="PANTHER" id="PTHR43344">
    <property type="entry name" value="PHOSPHOSERINE PHOSPHATASE"/>
    <property type="match status" value="1"/>
</dbReference>
<dbReference type="EMBL" id="PHRG01000003">
    <property type="protein sequence ID" value="PJO75296.1"/>
    <property type="molecule type" value="Genomic_DNA"/>
</dbReference>
<dbReference type="Proteomes" id="UP000243446">
    <property type="component" value="Unassembled WGS sequence"/>
</dbReference>
<dbReference type="SUPFAM" id="SSF56784">
    <property type="entry name" value="HAD-like"/>
    <property type="match status" value="1"/>
</dbReference>
<dbReference type="NCBIfam" id="TIGR01488">
    <property type="entry name" value="HAD-SF-IB"/>
    <property type="match status" value="1"/>
</dbReference>
<dbReference type="GO" id="GO:0036424">
    <property type="term" value="F:L-phosphoserine phosphatase activity"/>
    <property type="evidence" value="ECO:0007669"/>
    <property type="project" value="TreeGrafter"/>
</dbReference>
<proteinExistence type="predicted"/>
<organism evidence="1 2">
    <name type="scientific">Acinetobacter pseudolwoffii</name>
    <dbReference type="NCBI Taxonomy" id="2053287"/>
    <lineage>
        <taxon>Bacteria</taxon>
        <taxon>Pseudomonadati</taxon>
        <taxon>Pseudomonadota</taxon>
        <taxon>Gammaproteobacteria</taxon>
        <taxon>Moraxellales</taxon>
        <taxon>Moraxellaceae</taxon>
        <taxon>Acinetobacter</taxon>
    </lineage>
</organism>
<protein>
    <submittedName>
        <fullName evidence="1">HAD-IB family hydrolase</fullName>
    </submittedName>
</protein>
<dbReference type="InterPro" id="IPR036412">
    <property type="entry name" value="HAD-like_sf"/>
</dbReference>
<name>A0A2H9YRM4_9GAMM</name>
<dbReference type="GO" id="GO:0005737">
    <property type="term" value="C:cytoplasm"/>
    <property type="evidence" value="ECO:0007669"/>
    <property type="project" value="TreeGrafter"/>
</dbReference>
<dbReference type="InterPro" id="IPR023214">
    <property type="entry name" value="HAD_sf"/>
</dbReference>
<evidence type="ECO:0000313" key="2">
    <source>
        <dbReference type="Proteomes" id="UP000243446"/>
    </source>
</evidence>